<organism evidence="4 5">
    <name type="scientific">Forsythia ovata</name>
    <dbReference type="NCBI Taxonomy" id="205694"/>
    <lineage>
        <taxon>Eukaryota</taxon>
        <taxon>Viridiplantae</taxon>
        <taxon>Streptophyta</taxon>
        <taxon>Embryophyta</taxon>
        <taxon>Tracheophyta</taxon>
        <taxon>Spermatophyta</taxon>
        <taxon>Magnoliopsida</taxon>
        <taxon>eudicotyledons</taxon>
        <taxon>Gunneridae</taxon>
        <taxon>Pentapetalae</taxon>
        <taxon>asterids</taxon>
        <taxon>lamiids</taxon>
        <taxon>Lamiales</taxon>
        <taxon>Oleaceae</taxon>
        <taxon>Forsythieae</taxon>
        <taxon>Forsythia</taxon>
    </lineage>
</organism>
<proteinExistence type="predicted"/>
<dbReference type="Pfam" id="PF00076">
    <property type="entry name" value="RRM_1"/>
    <property type="match status" value="2"/>
</dbReference>
<feature type="domain" description="RRM" evidence="3">
    <location>
        <begin position="71"/>
        <end position="98"/>
    </location>
</feature>
<dbReference type="Gene3D" id="3.30.70.330">
    <property type="match status" value="2"/>
</dbReference>
<evidence type="ECO:0000313" key="5">
    <source>
        <dbReference type="Proteomes" id="UP001604277"/>
    </source>
</evidence>
<keyword evidence="5" id="KW-1185">Reference proteome</keyword>
<protein>
    <submittedName>
        <fullName evidence="4">Polyadenylate-binding protein 8</fullName>
    </submittedName>
</protein>
<accession>A0ABD1W9M9</accession>
<dbReference type="InterPro" id="IPR035979">
    <property type="entry name" value="RBD_domain_sf"/>
</dbReference>
<reference evidence="5" key="1">
    <citation type="submission" date="2024-07" db="EMBL/GenBank/DDBJ databases">
        <title>Two chromosome-level genome assemblies of Korean endemic species Abeliophyllum distichum and Forsythia ovata (Oleaceae).</title>
        <authorList>
            <person name="Jang H."/>
        </authorList>
    </citation>
    <scope>NUCLEOTIDE SEQUENCE [LARGE SCALE GENOMIC DNA]</scope>
</reference>
<feature type="domain" description="RRM" evidence="3">
    <location>
        <begin position="1"/>
        <end position="26"/>
    </location>
</feature>
<dbReference type="Proteomes" id="UP001604277">
    <property type="component" value="Unassembled WGS sequence"/>
</dbReference>
<dbReference type="SUPFAM" id="SSF54928">
    <property type="entry name" value="RNA-binding domain, RBD"/>
    <property type="match status" value="1"/>
</dbReference>
<gene>
    <name evidence="4" type="ORF">Fot_14338</name>
</gene>
<evidence type="ECO:0000256" key="1">
    <source>
        <dbReference type="ARBA" id="ARBA00022737"/>
    </source>
</evidence>
<dbReference type="GO" id="GO:0003723">
    <property type="term" value="F:RNA binding"/>
    <property type="evidence" value="ECO:0007669"/>
    <property type="project" value="UniProtKB-KW"/>
</dbReference>
<name>A0ABD1W9M9_9LAMI</name>
<evidence type="ECO:0000256" key="2">
    <source>
        <dbReference type="ARBA" id="ARBA00022884"/>
    </source>
</evidence>
<evidence type="ECO:0000259" key="3">
    <source>
        <dbReference type="Pfam" id="PF00076"/>
    </source>
</evidence>
<sequence length="101" mass="11688">MRDADGKSKCFGFVKFENADDATKAKFGDEEWYVEKVQKKSERKQELKSRFEKNTKEAVDKYQGVNLYVKNLDDGKLKELFSEFGTIMSCKVMRDPSGVSR</sequence>
<evidence type="ECO:0000313" key="4">
    <source>
        <dbReference type="EMBL" id="KAL2545105.1"/>
    </source>
</evidence>
<dbReference type="InterPro" id="IPR012677">
    <property type="entry name" value="Nucleotide-bd_a/b_plait_sf"/>
</dbReference>
<dbReference type="EMBL" id="JBFOLJ010000004">
    <property type="protein sequence ID" value="KAL2545105.1"/>
    <property type="molecule type" value="Genomic_DNA"/>
</dbReference>
<keyword evidence="1" id="KW-0677">Repeat</keyword>
<dbReference type="PANTHER" id="PTHR24012">
    <property type="entry name" value="RNA BINDING PROTEIN"/>
    <property type="match status" value="1"/>
</dbReference>
<comment type="caution">
    <text evidence="4">The sequence shown here is derived from an EMBL/GenBank/DDBJ whole genome shotgun (WGS) entry which is preliminary data.</text>
</comment>
<dbReference type="AlphaFoldDB" id="A0ABD1W9M9"/>
<dbReference type="InterPro" id="IPR000504">
    <property type="entry name" value="RRM_dom"/>
</dbReference>
<keyword evidence="2" id="KW-0694">RNA-binding</keyword>